<dbReference type="PANTHER" id="PTHR13817">
    <property type="entry name" value="TITIN"/>
    <property type="match status" value="1"/>
</dbReference>
<dbReference type="InterPro" id="IPR036116">
    <property type="entry name" value="FN3_sf"/>
</dbReference>
<accession>A0ABS1WK90</accession>
<dbReference type="Gene3D" id="2.60.40.4070">
    <property type="match status" value="1"/>
</dbReference>
<dbReference type="PROSITE" id="PS50853">
    <property type="entry name" value="FN3"/>
    <property type="match status" value="1"/>
</dbReference>
<dbReference type="SMART" id="SM00710">
    <property type="entry name" value="PbH1"/>
    <property type="match status" value="9"/>
</dbReference>
<dbReference type="InterPro" id="IPR013783">
    <property type="entry name" value="Ig-like_fold"/>
</dbReference>
<protein>
    <submittedName>
        <fullName evidence="4">Right-handed parallel beta-helix repeat-containing protein</fullName>
    </submittedName>
</protein>
<keyword evidence="2" id="KW-0677">Repeat</keyword>
<evidence type="ECO:0000256" key="2">
    <source>
        <dbReference type="ARBA" id="ARBA00022737"/>
    </source>
</evidence>
<dbReference type="Gene3D" id="2.60.40.10">
    <property type="entry name" value="Immunoglobulins"/>
    <property type="match status" value="1"/>
</dbReference>
<proteinExistence type="predicted"/>
<dbReference type="CDD" id="cd00063">
    <property type="entry name" value="FN3"/>
    <property type="match status" value="1"/>
</dbReference>
<evidence type="ECO:0000313" key="5">
    <source>
        <dbReference type="Proteomes" id="UP000605013"/>
    </source>
</evidence>
<dbReference type="NCBIfam" id="TIGR04183">
    <property type="entry name" value="Por_Secre_tail"/>
    <property type="match status" value="1"/>
</dbReference>
<evidence type="ECO:0000256" key="1">
    <source>
        <dbReference type="ARBA" id="ARBA00022729"/>
    </source>
</evidence>
<name>A0ABS1WK90_9FLAO</name>
<feature type="domain" description="Fibronectin type-III" evidence="3">
    <location>
        <begin position="530"/>
        <end position="620"/>
    </location>
</feature>
<dbReference type="PANTHER" id="PTHR13817:SF73">
    <property type="entry name" value="FIBRONECTIN TYPE-III DOMAIN-CONTAINING PROTEIN"/>
    <property type="match status" value="1"/>
</dbReference>
<dbReference type="SUPFAM" id="SSF49265">
    <property type="entry name" value="Fibronectin type III"/>
    <property type="match status" value="1"/>
</dbReference>
<dbReference type="EMBL" id="JAEMEF010000004">
    <property type="protein sequence ID" value="MBL7559541.1"/>
    <property type="molecule type" value="Genomic_DNA"/>
</dbReference>
<dbReference type="InterPro" id="IPR012334">
    <property type="entry name" value="Pectin_lyas_fold"/>
</dbReference>
<evidence type="ECO:0000313" key="4">
    <source>
        <dbReference type="EMBL" id="MBL7559541.1"/>
    </source>
</evidence>
<reference evidence="4 5" key="1">
    <citation type="submission" date="2020-12" db="EMBL/GenBank/DDBJ databases">
        <title>Olleya sediminilitoris sp. nov., isolated from a tidal flat.</title>
        <authorList>
            <person name="Park S."/>
            <person name="Yoon J.-H."/>
        </authorList>
    </citation>
    <scope>NUCLEOTIDE SEQUENCE [LARGE SCALE GENOMIC DNA]</scope>
    <source>
        <strain evidence="4 5">YSTF-M6</strain>
    </source>
</reference>
<sequence length="1073" mass="116873">MTQQTKTKRSFSYFLWCMFFMTQLSIAQNIYVSKSGNNSNDGSTPNTALLTIQEAVNTANVGNTILVEDGIYNEKISFLDKTNANNTSNYLTLEASGSNVVISGLGLVPDGREGLITIDNSDNIKIDGFEIRDFKTSDSGQTPVGILVRGSSSNISIINNKVHDIKHSSTCNEDDGDCEVGAHGIAVYGNTQTGIKNITLENNEVYNNILQSSEAFVLNGNVTKFLVKGNYVHDNNNIGFDFIGYEGECYECVENDNYKDRVRNGLVTQNIAENNSCDRNPWYNLPDETYDERDRSAGGFYVDGGTNIMFERNISRGNDLGFEFASEHNGKKTDNIIMSNNVVYQNTEAGVAMGGYSSNGTGSADNIYIINNTFYKNKNDSGWGTEITFQNRVTNIRIANNIIFGSFSVGGNYVGINKNGNTNITFKKNLWWGTSTSGQNNLPGNRVVANPQFNNISEFDFSLSSDSQSINNGLSEGFITTWIDSFWADLYPNGIPLIGLTDFNGENRTVGSVDIGAFEFMATTVSAPLAPSNLEGVSNTTNSISINWVDNADNESGYSIERSLNENSNYQEISTVNTDVTSYQDENLNPNTTYFYRVRAYNDVGFSEYSNVLELTTEAVVVSLPAPWENADVGNPTISGNASYDNGTFTVNGTGSDIWGQSDQFHYVYQPLNGDGEIIAKIESVDNTNNWAKAGVMIRETLNQGSKHGMLVASYSEGIAFQRRTATGGVTTHTGAAGSASLWLKLVRLGTTITAYQSINGNNWTKVGEDTIDMATNVYIGLATTSHNQQAICSAVFNNVEVKGPVDTGVEITIDGNATDWSSIASISTNGTGGLTSLKAYDDSDYIYILAQGTMNSNYIFFINTDNNTTTGFKNGLWSPEGSDYSIENGSLFEYSGSGTNWSWTLKGSSSITVVKNANMIELKVAKSAFPNLQNAIGIGLDIENSSWNTVGTLPASGTPLAYYILQDGGSLNRVGIESNNASVIKGAYPNPFSAEGINIDITTDSPKENSVTIFSIYGEKLKQLKPSQKSKNVYSYHWNGQNGNNRPVSPGIYLARIKLNTTYKTIKIIKNK</sequence>
<dbReference type="Pfam" id="PF00041">
    <property type="entry name" value="fn3"/>
    <property type="match status" value="1"/>
</dbReference>
<dbReference type="InterPro" id="IPR003961">
    <property type="entry name" value="FN3_dom"/>
</dbReference>
<organism evidence="4 5">
    <name type="scientific">Olleya sediminilitoris</name>
    <dbReference type="NCBI Taxonomy" id="2795739"/>
    <lineage>
        <taxon>Bacteria</taxon>
        <taxon>Pseudomonadati</taxon>
        <taxon>Bacteroidota</taxon>
        <taxon>Flavobacteriia</taxon>
        <taxon>Flavobacteriales</taxon>
        <taxon>Flavobacteriaceae</taxon>
    </lineage>
</organism>
<keyword evidence="1" id="KW-0732">Signal</keyword>
<dbReference type="SUPFAM" id="SSF51126">
    <property type="entry name" value="Pectin lyase-like"/>
    <property type="match status" value="1"/>
</dbReference>
<dbReference type="InterPro" id="IPR050964">
    <property type="entry name" value="Striated_Muscle_Regulatory"/>
</dbReference>
<dbReference type="Proteomes" id="UP000605013">
    <property type="component" value="Unassembled WGS sequence"/>
</dbReference>
<dbReference type="Gene3D" id="2.160.20.10">
    <property type="entry name" value="Single-stranded right-handed beta-helix, Pectin lyase-like"/>
    <property type="match status" value="1"/>
</dbReference>
<dbReference type="InterPro" id="IPR026444">
    <property type="entry name" value="Secre_tail"/>
</dbReference>
<evidence type="ECO:0000259" key="3">
    <source>
        <dbReference type="PROSITE" id="PS50853"/>
    </source>
</evidence>
<dbReference type="SMART" id="SM00060">
    <property type="entry name" value="FN3"/>
    <property type="match status" value="1"/>
</dbReference>
<dbReference type="InterPro" id="IPR011050">
    <property type="entry name" value="Pectin_lyase_fold/virulence"/>
</dbReference>
<dbReference type="InterPro" id="IPR006626">
    <property type="entry name" value="PbH1"/>
</dbReference>
<gene>
    <name evidence="4" type="ORF">JAO71_06945</name>
</gene>
<comment type="caution">
    <text evidence="4">The sequence shown here is derived from an EMBL/GenBank/DDBJ whole genome shotgun (WGS) entry which is preliminary data.</text>
</comment>
<dbReference type="Gene3D" id="2.60.120.200">
    <property type="match status" value="1"/>
</dbReference>
<dbReference type="RefSeq" id="WP_202999799.1">
    <property type="nucleotide sequence ID" value="NZ_JAEMEF010000004.1"/>
</dbReference>
<keyword evidence="5" id="KW-1185">Reference proteome</keyword>